<name>A0A1H9UWV6_BUTFI</name>
<dbReference type="eggNOG" id="ENOG5032AGF">
    <property type="taxonomic scope" value="Bacteria"/>
</dbReference>
<evidence type="ECO:0000256" key="1">
    <source>
        <dbReference type="SAM" id="MobiDB-lite"/>
    </source>
</evidence>
<feature type="transmembrane region" description="Helical" evidence="2">
    <location>
        <begin position="221"/>
        <end position="242"/>
    </location>
</feature>
<feature type="transmembrane region" description="Helical" evidence="2">
    <location>
        <begin position="87"/>
        <end position="108"/>
    </location>
</feature>
<feature type="region of interest" description="Disordered" evidence="1">
    <location>
        <begin position="360"/>
        <end position="466"/>
    </location>
</feature>
<feature type="transmembrane region" description="Helical" evidence="2">
    <location>
        <begin position="163"/>
        <end position="182"/>
    </location>
</feature>
<evidence type="ECO:0000313" key="3">
    <source>
        <dbReference type="EMBL" id="SES13902.1"/>
    </source>
</evidence>
<keyword evidence="2" id="KW-1133">Transmembrane helix</keyword>
<keyword evidence="2" id="KW-0812">Transmembrane</keyword>
<dbReference type="RefSeq" id="WP_074757275.1">
    <property type="nucleotide sequence ID" value="NZ_FOGJ01000020.1"/>
</dbReference>
<reference evidence="3 4" key="1">
    <citation type="submission" date="2016-10" db="EMBL/GenBank/DDBJ databases">
        <authorList>
            <person name="de Groot N.N."/>
        </authorList>
    </citation>
    <scope>NUCLEOTIDE SEQUENCE [LARGE SCALE GENOMIC DNA]</scope>
    <source>
        <strain evidence="3 4">AR40</strain>
    </source>
</reference>
<feature type="transmembrane region" description="Helical" evidence="2">
    <location>
        <begin position="53"/>
        <end position="75"/>
    </location>
</feature>
<gene>
    <name evidence="3" type="ORF">SAMN04487884_12015</name>
</gene>
<proteinExistence type="predicted"/>
<keyword evidence="2" id="KW-0472">Membrane</keyword>
<sequence>MITLQILIAALVAELPFSGNTFSVWDIALIGLITIIGRLLCTKLLKVHGLANAISFNLSLITASVPMIHYIWWHAANGAEYSTASNVWMLILCGIIWLLFWRLINPWYYTKVDGSYVAMNFIPYFENSVVLRAVCGVIQLLPMTVFVAFVWYGFAGHFSPKAIAGLVLANVVWVAAFLYLVARDYKKHPEAVIETVKDPYSDHVENETDSRFEVKLSAKNYRLFTICKVVVLYAAFCLDGLYYDRIHNDLNEAFSHTVGIPFLISVLAVLAAYLLQERLSLRLIVNKNRFGIHKIFSFGEVVDEKDMVDYEISGKNANSIALTYFNDNNNKMIRFDGAYDNVSKLKNYIVEETAIERYTPKTPAQKKEELEARRAQQAAEREEKKRTAPERKEAKKAKKLAEKEKKSAERELSKERNKIEKEARQKHEERERLAKKRKAERDKKRAEEAASKKNDVEEETKAKKNA</sequence>
<dbReference type="Proteomes" id="UP000182584">
    <property type="component" value="Unassembled WGS sequence"/>
</dbReference>
<feature type="transmembrane region" description="Helical" evidence="2">
    <location>
        <begin position="129"/>
        <end position="151"/>
    </location>
</feature>
<accession>A0A1H9UWV6</accession>
<feature type="transmembrane region" description="Helical" evidence="2">
    <location>
        <begin position="22"/>
        <end position="41"/>
    </location>
</feature>
<organism evidence="3 4">
    <name type="scientific">Butyrivibrio fibrisolvens</name>
    <dbReference type="NCBI Taxonomy" id="831"/>
    <lineage>
        <taxon>Bacteria</taxon>
        <taxon>Bacillati</taxon>
        <taxon>Bacillota</taxon>
        <taxon>Clostridia</taxon>
        <taxon>Lachnospirales</taxon>
        <taxon>Lachnospiraceae</taxon>
        <taxon>Butyrivibrio</taxon>
    </lineage>
</organism>
<dbReference type="OrthoDB" id="2001574at2"/>
<feature type="transmembrane region" description="Helical" evidence="2">
    <location>
        <begin position="254"/>
        <end position="275"/>
    </location>
</feature>
<evidence type="ECO:0000256" key="2">
    <source>
        <dbReference type="SAM" id="Phobius"/>
    </source>
</evidence>
<feature type="compositionally biased region" description="Basic and acidic residues" evidence="1">
    <location>
        <begin position="439"/>
        <end position="466"/>
    </location>
</feature>
<dbReference type="EMBL" id="FOGJ01000020">
    <property type="protein sequence ID" value="SES13902.1"/>
    <property type="molecule type" value="Genomic_DNA"/>
</dbReference>
<feature type="compositionally biased region" description="Basic and acidic residues" evidence="1">
    <location>
        <begin position="360"/>
        <end position="432"/>
    </location>
</feature>
<evidence type="ECO:0000313" key="4">
    <source>
        <dbReference type="Proteomes" id="UP000182584"/>
    </source>
</evidence>
<protein>
    <submittedName>
        <fullName evidence="3">Uncharacterized protein</fullName>
    </submittedName>
</protein>
<dbReference type="AlphaFoldDB" id="A0A1H9UWV6"/>